<dbReference type="InterPro" id="IPR030445">
    <property type="entry name" value="H3-K79_meTrfase"/>
</dbReference>
<evidence type="ECO:0000256" key="3">
    <source>
        <dbReference type="ARBA" id="ARBA00022853"/>
    </source>
</evidence>
<organism evidence="7 8">
    <name type="scientific">Pythium insidiosum</name>
    <name type="common">Pythiosis disease agent</name>
    <dbReference type="NCBI Taxonomy" id="114742"/>
    <lineage>
        <taxon>Eukaryota</taxon>
        <taxon>Sar</taxon>
        <taxon>Stramenopiles</taxon>
        <taxon>Oomycota</taxon>
        <taxon>Peronosporomycetes</taxon>
        <taxon>Pythiales</taxon>
        <taxon>Pythiaceae</taxon>
        <taxon>Pythium</taxon>
    </lineage>
</organism>
<evidence type="ECO:0000256" key="1">
    <source>
        <dbReference type="ARBA" id="ARBA00012190"/>
    </source>
</evidence>
<dbReference type="Pfam" id="PF08123">
    <property type="entry name" value="DOT1"/>
    <property type="match status" value="1"/>
</dbReference>
<gene>
    <name evidence="7" type="ORF">P43SY_003804</name>
</gene>
<dbReference type="InterPro" id="IPR029063">
    <property type="entry name" value="SAM-dependent_MTases_sf"/>
</dbReference>
<dbReference type="Proteomes" id="UP001209570">
    <property type="component" value="Unassembled WGS sequence"/>
</dbReference>
<accession>A0AAD5QC18</accession>
<evidence type="ECO:0000313" key="8">
    <source>
        <dbReference type="Proteomes" id="UP001209570"/>
    </source>
</evidence>
<sequence>MIMDLVATVSELQRLARRLQDYAPTDPSWQQAEERVLAIREELRKLLATADGVQAFRSSDALQDLKRLVPEVAREQIQELHVADFVLGLLFVTPFSVFEDVYRGFGHEYGKELSKDARERSNNIKSSFVYGEILFFPFAEALRLVAPQLPEHAIFYDLGSGLGKAVIAASLLHPFDQAIGIEALPPLVACADKRLASLRRRHGAATLTDIDFVCGDLLTHKWTDGHVVFCHGTCFNDREWSQISLTAEQLPQGAFFLSTSHVLQSALFEVLHSLPFRMSWGTATLYVHRRRRIGRWAAQMLRGGRATRTDLLEKQQQQQEKEKEKADETRA</sequence>
<dbReference type="SUPFAM" id="SSF53335">
    <property type="entry name" value="S-adenosyl-L-methionine-dependent methyltransferases"/>
    <property type="match status" value="1"/>
</dbReference>
<comment type="catalytic activity">
    <reaction evidence="5">
        <text>L-lysyl(79)-[histone H3] + 3 S-adenosyl-L-methionine = N(6),N(6),N(6)-trimethyl-L-lysyl(79)-[histone H3] + 3 S-adenosyl-L-homocysteine + 3 H(+)</text>
        <dbReference type="Rhea" id="RHEA:60328"/>
        <dbReference type="Rhea" id="RHEA-COMP:15549"/>
        <dbReference type="Rhea" id="RHEA-COMP:15552"/>
        <dbReference type="ChEBI" id="CHEBI:15378"/>
        <dbReference type="ChEBI" id="CHEBI:29969"/>
        <dbReference type="ChEBI" id="CHEBI:57856"/>
        <dbReference type="ChEBI" id="CHEBI:59789"/>
        <dbReference type="ChEBI" id="CHEBI:61961"/>
        <dbReference type="EC" id="2.1.1.360"/>
    </reaction>
</comment>
<feature type="domain" description="DOT1" evidence="6">
    <location>
        <begin position="125"/>
        <end position="221"/>
    </location>
</feature>
<comment type="caution">
    <text evidence="7">The sequence shown here is derived from an EMBL/GenBank/DDBJ whole genome shotgun (WGS) entry which is preliminary data.</text>
</comment>
<name>A0AAD5QC18_PYTIN</name>
<evidence type="ECO:0000256" key="2">
    <source>
        <dbReference type="ARBA" id="ARBA00020987"/>
    </source>
</evidence>
<evidence type="ECO:0000259" key="6">
    <source>
        <dbReference type="Pfam" id="PF08123"/>
    </source>
</evidence>
<reference evidence="7" key="1">
    <citation type="submission" date="2021-12" db="EMBL/GenBank/DDBJ databases">
        <title>Prjna785345.</title>
        <authorList>
            <person name="Rujirawat T."/>
            <person name="Krajaejun T."/>
        </authorList>
    </citation>
    <scope>NUCLEOTIDE SEQUENCE</scope>
    <source>
        <strain evidence="7">Pi057C3</strain>
    </source>
</reference>
<evidence type="ECO:0000256" key="5">
    <source>
        <dbReference type="ARBA" id="ARBA00047770"/>
    </source>
</evidence>
<dbReference type="PANTHER" id="PTHR21451">
    <property type="entry name" value="HISTONE H3 METHYLTRANSFERASE"/>
    <property type="match status" value="1"/>
</dbReference>
<keyword evidence="8" id="KW-1185">Reference proteome</keyword>
<proteinExistence type="predicted"/>
<dbReference type="PANTHER" id="PTHR21451:SF19">
    <property type="entry name" value="ACTIVATED IN BLOCKED UNFOLDED PROTEIN RESPONSE"/>
    <property type="match status" value="1"/>
</dbReference>
<dbReference type="EC" id="2.1.1.360" evidence="1"/>
<dbReference type="EMBL" id="JAKCXM010000077">
    <property type="protein sequence ID" value="KAJ0403692.1"/>
    <property type="molecule type" value="Genomic_DNA"/>
</dbReference>
<dbReference type="GO" id="GO:0140956">
    <property type="term" value="F:histone H3K79 trimethyltransferase activity"/>
    <property type="evidence" value="ECO:0007669"/>
    <property type="project" value="UniProtKB-EC"/>
</dbReference>
<keyword evidence="3" id="KW-0156">Chromatin regulator</keyword>
<dbReference type="Gene3D" id="3.40.50.150">
    <property type="entry name" value="Vaccinia Virus protein VP39"/>
    <property type="match status" value="1"/>
</dbReference>
<protein>
    <recommendedName>
        <fullName evidence="2">Histone-lysine N-methyltransferase, H3 lysine-79 specific</fullName>
        <ecNumber evidence="1">2.1.1.360</ecNumber>
    </recommendedName>
    <alternativeName>
        <fullName evidence="4">Histone H3-K79 methyltransferase</fullName>
    </alternativeName>
</protein>
<evidence type="ECO:0000313" key="7">
    <source>
        <dbReference type="EMBL" id="KAJ0403692.1"/>
    </source>
</evidence>
<dbReference type="GO" id="GO:0051726">
    <property type="term" value="P:regulation of cell cycle"/>
    <property type="evidence" value="ECO:0007669"/>
    <property type="project" value="InterPro"/>
</dbReference>
<evidence type="ECO:0000256" key="4">
    <source>
        <dbReference type="ARBA" id="ARBA00029821"/>
    </source>
</evidence>
<dbReference type="InterPro" id="IPR025789">
    <property type="entry name" value="DOT1_dom"/>
</dbReference>
<dbReference type="AlphaFoldDB" id="A0AAD5QC18"/>